<organism evidence="1 2">
    <name type="scientific">Blomia tropicalis</name>
    <name type="common">Mite</name>
    <dbReference type="NCBI Taxonomy" id="40697"/>
    <lineage>
        <taxon>Eukaryota</taxon>
        <taxon>Metazoa</taxon>
        <taxon>Ecdysozoa</taxon>
        <taxon>Arthropoda</taxon>
        <taxon>Chelicerata</taxon>
        <taxon>Arachnida</taxon>
        <taxon>Acari</taxon>
        <taxon>Acariformes</taxon>
        <taxon>Sarcoptiformes</taxon>
        <taxon>Astigmata</taxon>
        <taxon>Glycyphagoidea</taxon>
        <taxon>Echimyopodidae</taxon>
        <taxon>Blomia</taxon>
    </lineage>
</organism>
<protein>
    <submittedName>
        <fullName evidence="1">Uncharacterized protein</fullName>
    </submittedName>
</protein>
<keyword evidence="2" id="KW-1185">Reference proteome</keyword>
<reference evidence="1" key="1">
    <citation type="submission" date="2022-12" db="EMBL/GenBank/DDBJ databases">
        <title>Genome assemblies of Blomia tropicalis.</title>
        <authorList>
            <person name="Cui Y."/>
        </authorList>
    </citation>
    <scope>NUCLEOTIDE SEQUENCE</scope>
    <source>
        <tissue evidence="1">Adult mites</tissue>
    </source>
</reference>
<dbReference type="Proteomes" id="UP001142055">
    <property type="component" value="Chromosome 2"/>
</dbReference>
<dbReference type="EMBL" id="JAPWDV010000002">
    <property type="protein sequence ID" value="KAJ6219842.1"/>
    <property type="molecule type" value="Genomic_DNA"/>
</dbReference>
<dbReference type="AlphaFoldDB" id="A0A9Q0M8U2"/>
<evidence type="ECO:0000313" key="1">
    <source>
        <dbReference type="EMBL" id="KAJ6219842.1"/>
    </source>
</evidence>
<evidence type="ECO:0000313" key="2">
    <source>
        <dbReference type="Proteomes" id="UP001142055"/>
    </source>
</evidence>
<accession>A0A9Q0M8U2</accession>
<gene>
    <name evidence="1" type="ORF">RDWZM_005654</name>
</gene>
<sequence>MSQSECVEDVELYCEVFDKNVPGLTKHFDASIQFLQQELLIICMDFGQRKPSEVYFKTNPKETFCPTFHKLSYHAIRFVMLQGRTKLTIFGDRQNVIIRLRSRTRPSIETILNQLVSEDDSTEPMFTPINKCHIQSFIGGKSYARFTSIIEAIDDFEHSQNIDLIDNLHDIQFWTNDRYGLPCESGMSRSMYDCLREQIHEEAMERICHLIRRMLIDSLKTMRNQLAVDTRPETKIGAYNRSSYMSTMVMMHQAPIEH</sequence>
<name>A0A9Q0M8U2_BLOTA</name>
<proteinExistence type="predicted"/>
<comment type="caution">
    <text evidence="1">The sequence shown here is derived from an EMBL/GenBank/DDBJ whole genome shotgun (WGS) entry which is preliminary data.</text>
</comment>